<protein>
    <submittedName>
        <fullName evidence="4">Uncharacterized protein</fullName>
    </submittedName>
</protein>
<gene>
    <name evidence="4" type="ORF">APS56_04830</name>
</gene>
<dbReference type="InterPro" id="IPR008928">
    <property type="entry name" value="6-hairpin_glycosidase_sf"/>
</dbReference>
<dbReference type="InterPro" id="IPR049053">
    <property type="entry name" value="AFCA-like_C"/>
</dbReference>
<dbReference type="InterPro" id="IPR027414">
    <property type="entry name" value="GH95_N_dom"/>
</dbReference>
<dbReference type="AlphaFoldDB" id="A0A0P0D711"/>
<evidence type="ECO:0000313" key="5">
    <source>
        <dbReference type="Proteomes" id="UP000057981"/>
    </source>
</evidence>
<evidence type="ECO:0000259" key="2">
    <source>
        <dbReference type="Pfam" id="PF21307"/>
    </source>
</evidence>
<accession>A0A0P0D711</accession>
<dbReference type="InterPro" id="IPR054363">
    <property type="entry name" value="GH95_cat"/>
</dbReference>
<feature type="domain" description="Alpha fucosidase A-like C-terminal" evidence="2">
    <location>
        <begin position="700"/>
        <end position="778"/>
    </location>
</feature>
<organism evidence="4 5">
    <name type="scientific">Pseudalgibacter alginicilyticus</name>
    <dbReference type="NCBI Taxonomy" id="1736674"/>
    <lineage>
        <taxon>Bacteria</taxon>
        <taxon>Pseudomonadati</taxon>
        <taxon>Bacteroidota</taxon>
        <taxon>Flavobacteriia</taxon>
        <taxon>Flavobacteriales</taxon>
        <taxon>Flavobacteriaceae</taxon>
        <taxon>Pseudalgibacter</taxon>
    </lineage>
</organism>
<dbReference type="Proteomes" id="UP000057981">
    <property type="component" value="Chromosome"/>
</dbReference>
<keyword evidence="5" id="KW-1185">Reference proteome</keyword>
<dbReference type="Pfam" id="PF14498">
    <property type="entry name" value="Glyco_hyd_65N_2"/>
    <property type="match status" value="1"/>
</dbReference>
<proteinExistence type="predicted"/>
<feature type="domain" description="Glycosyl hydrolase family 95 catalytic" evidence="3">
    <location>
        <begin position="283"/>
        <end position="698"/>
    </location>
</feature>
<feature type="domain" description="Glycosyl hydrolase family 95 N-terminal" evidence="1">
    <location>
        <begin position="1"/>
        <end position="264"/>
    </location>
</feature>
<evidence type="ECO:0000259" key="3">
    <source>
        <dbReference type="Pfam" id="PF22124"/>
    </source>
</evidence>
<evidence type="ECO:0000313" key="4">
    <source>
        <dbReference type="EMBL" id="ALJ04504.1"/>
    </source>
</evidence>
<dbReference type="KEGG" id="ahz:APS56_04830"/>
<sequence length="787" mass="90119">MWFRNPANDWHEALPVGNGYMGAMIFGGTRVERIQLNEETIWSGTPKPRIIAPDYVERKMKGRELIFDGKYKEAEELLYALKKEKYTGKDGVLIENVTTTEHGFETAGDIYLYFDSENEIEENYRRELDLKTAVVNSQFSRAGSNYSREVIASYPDKILAMRLQAKGNSKLSFEIKMKRPVMTGELIGNFVSPPKALINVYPAITEVRGDNYLVMKGQASDNGNKFEVHLKVVTDGICKSSSNSLKISKSSETIIYVHIVTDFYTKDLSNYAEKIVDEAIIKGYEQVHANHINDYKKYYDRVDFDLGNGNTNTKYPLDVRLRNIRNRIEDPRSYKGQLTDPGLISLFFNYNRYLFISSSREGTMPPALNYWNGSLYPAWYGRPTTNINQQMNFWSAEVIDLPELHLPMLQMLERFLPAGKEVAKKVYQSNGAVFPGRGLAFNYNPEFIYDTWNDAGGWFGAHFYSHYEFSNDKEYLEKHAYPYLKEMALFYLDNLIKHPTFGYLVTGPSYSPETAFILDGEHYEFANGITLSKAIIYETLKFTLEAAEILSVDKQLQKKIRKTISKLAPYKISEIYNKLQEWDKDYEEFIPGHRHNSHLYPIYPGRDITEAKPELFKAAENSLHHRLDNGGGWTGWSRAWVIGLAARFKDGNLAGEQIELLMRGQVFPNFFGAHKRGGHDVYDLGPNLAFPGVVAEMLIQSHHGYIEVLPALPATWKTGAIKGLRARGGYKVDLIWEDGKLIKVYIKSENEGICKLKYKNKLVSFETKANSEYNVTNELQISKRIAE</sequence>
<dbReference type="PIRSF" id="PIRSF007663">
    <property type="entry name" value="UCP007663"/>
    <property type="match status" value="1"/>
</dbReference>
<dbReference type="Gene3D" id="2.60.40.1180">
    <property type="entry name" value="Golgi alpha-mannosidase II"/>
    <property type="match status" value="1"/>
</dbReference>
<dbReference type="GO" id="GO:0004560">
    <property type="term" value="F:alpha-L-fucosidase activity"/>
    <property type="evidence" value="ECO:0007669"/>
    <property type="project" value="InterPro"/>
</dbReference>
<dbReference type="Gene3D" id="2.70.98.50">
    <property type="entry name" value="putative glycoside hydrolase family protein from bacillus halodurans"/>
    <property type="match status" value="1"/>
</dbReference>
<dbReference type="EMBL" id="CP012898">
    <property type="protein sequence ID" value="ALJ04504.1"/>
    <property type="molecule type" value="Genomic_DNA"/>
</dbReference>
<dbReference type="GO" id="GO:0005975">
    <property type="term" value="P:carbohydrate metabolic process"/>
    <property type="evidence" value="ECO:0007669"/>
    <property type="project" value="InterPro"/>
</dbReference>
<dbReference type="Pfam" id="PF22124">
    <property type="entry name" value="Glyco_hydro_95_cat"/>
    <property type="match status" value="1"/>
</dbReference>
<reference evidence="4 5" key="1">
    <citation type="submission" date="2015-10" db="EMBL/GenBank/DDBJ databases">
        <authorList>
            <person name="Gilbert D.G."/>
        </authorList>
    </citation>
    <scope>NUCLEOTIDE SEQUENCE [LARGE SCALE GENOMIC DNA]</scope>
    <source>
        <strain evidence="5">HZ-22</strain>
    </source>
</reference>
<dbReference type="PANTHER" id="PTHR31084">
    <property type="entry name" value="ALPHA-L-FUCOSIDASE 2"/>
    <property type="match status" value="1"/>
</dbReference>
<dbReference type="SUPFAM" id="SSF48208">
    <property type="entry name" value="Six-hairpin glycosidases"/>
    <property type="match status" value="1"/>
</dbReference>
<dbReference type="Pfam" id="PF21307">
    <property type="entry name" value="Glyco_hydro_95_C"/>
    <property type="match status" value="1"/>
</dbReference>
<dbReference type="InterPro" id="IPR016518">
    <property type="entry name" value="Alpha-L-fucosidase"/>
</dbReference>
<dbReference type="PATRIC" id="fig|1736674.3.peg.993"/>
<dbReference type="PANTHER" id="PTHR31084:SF0">
    <property type="entry name" value="ALPHA-L-FUCOSIDASE 2"/>
    <property type="match status" value="1"/>
</dbReference>
<evidence type="ECO:0000259" key="1">
    <source>
        <dbReference type="Pfam" id="PF14498"/>
    </source>
</evidence>
<dbReference type="STRING" id="1736674.APS56_04830"/>
<name>A0A0P0D711_9FLAO</name>
<dbReference type="InterPro" id="IPR013780">
    <property type="entry name" value="Glyco_hydro_b"/>
</dbReference>